<dbReference type="STRING" id="1547922.ISF6_4075"/>
<dbReference type="RefSeq" id="WP_054021791.1">
    <property type="nucleotide sequence ID" value="NZ_BBYR01000060.1"/>
</dbReference>
<gene>
    <name evidence="2" type="ORF">ISF6_4075</name>
</gene>
<reference evidence="2 3" key="2">
    <citation type="journal article" date="2016" name="Science">
        <title>A bacterium that degrades and assimilates poly(ethylene terephthalate).</title>
        <authorList>
            <person name="Yoshida S."/>
            <person name="Hiraga K."/>
            <person name="Takehana T."/>
            <person name="Taniguchi I."/>
            <person name="Yamaji H."/>
            <person name="Maeda Y."/>
            <person name="Toyohara K."/>
            <person name="Miyamoto K."/>
            <person name="Kimura Y."/>
            <person name="Oda K."/>
        </authorList>
    </citation>
    <scope>NUCLEOTIDE SEQUENCE [LARGE SCALE GENOMIC DNA]</scope>
    <source>
        <strain evidence="3">NBRC 110686 / TISTR 2288 / 201-F6</strain>
    </source>
</reference>
<evidence type="ECO:0000313" key="3">
    <source>
        <dbReference type="Proteomes" id="UP000037660"/>
    </source>
</evidence>
<accession>A0A0K8P5L2</accession>
<dbReference type="AlphaFoldDB" id="A0A0K8P5L2"/>
<reference evidence="3" key="1">
    <citation type="submission" date="2015-07" db="EMBL/GenBank/DDBJ databases">
        <title>Discovery of a poly(ethylene terephthalate assimilation.</title>
        <authorList>
            <person name="Yoshida S."/>
            <person name="Hiraga K."/>
            <person name="Takehana T."/>
            <person name="Taniguchi I."/>
            <person name="Yamaji H."/>
            <person name="Maeda Y."/>
            <person name="Toyohara K."/>
            <person name="Miyamoto K."/>
            <person name="Kimura Y."/>
            <person name="Oda K."/>
        </authorList>
    </citation>
    <scope>NUCLEOTIDE SEQUENCE [LARGE SCALE GENOMIC DNA]</scope>
    <source>
        <strain evidence="3">NBRC 110686 / TISTR 2288 / 201-F6</strain>
    </source>
</reference>
<sequence length="249" mass="28145">MSIDTLFRAVARHDASSSVLDRELVSRREAEAAAELLRDELQRWIDTEYSPEVLALRREHAAQRGEDPAGVEPQEELATVEVECLRYRVGDDDIEHDPVAQAIVEAVIDTPLVRWPASRDGARADRPMRLLFADVPVAGQWAPMDLGDSEQMLAWFAAHDLTYPDAARRARKHARWLEAERVRAERELQCARESADLGPAIADVERLERELAAAREALAAAQRIAERARERRDINIRQHAVAMARRIPV</sequence>
<feature type="coiled-coil region" evidence="1">
    <location>
        <begin position="167"/>
        <end position="231"/>
    </location>
</feature>
<dbReference type="EMBL" id="BBYR01000060">
    <property type="protein sequence ID" value="GAP37881.1"/>
    <property type="molecule type" value="Genomic_DNA"/>
</dbReference>
<keyword evidence="1" id="KW-0175">Coiled coil</keyword>
<dbReference type="Proteomes" id="UP000037660">
    <property type="component" value="Unassembled WGS sequence"/>
</dbReference>
<organism evidence="2 3">
    <name type="scientific">Piscinibacter sakaiensis</name>
    <name type="common">Ideonella sakaiensis</name>
    <dbReference type="NCBI Taxonomy" id="1547922"/>
    <lineage>
        <taxon>Bacteria</taxon>
        <taxon>Pseudomonadati</taxon>
        <taxon>Pseudomonadota</taxon>
        <taxon>Betaproteobacteria</taxon>
        <taxon>Burkholderiales</taxon>
        <taxon>Sphaerotilaceae</taxon>
        <taxon>Piscinibacter</taxon>
    </lineage>
</organism>
<evidence type="ECO:0000256" key="1">
    <source>
        <dbReference type="SAM" id="Coils"/>
    </source>
</evidence>
<comment type="caution">
    <text evidence="2">The sequence shown here is derived from an EMBL/GenBank/DDBJ whole genome shotgun (WGS) entry which is preliminary data.</text>
</comment>
<name>A0A0K8P5L2_PISS1</name>
<protein>
    <submittedName>
        <fullName evidence="2">Uncharacterized protein</fullName>
    </submittedName>
</protein>
<evidence type="ECO:0000313" key="2">
    <source>
        <dbReference type="EMBL" id="GAP37881.1"/>
    </source>
</evidence>
<proteinExistence type="predicted"/>
<keyword evidence="3" id="KW-1185">Reference proteome</keyword>